<dbReference type="EMBL" id="FNCN01000022">
    <property type="protein sequence ID" value="SDH75940.1"/>
    <property type="molecule type" value="Genomic_DNA"/>
</dbReference>
<dbReference type="Proteomes" id="UP000198923">
    <property type="component" value="Unassembled WGS sequence"/>
</dbReference>
<name>A0A1G8F1E6_9ACTN</name>
<dbReference type="OrthoDB" id="5189326at2"/>
<dbReference type="SUPFAM" id="SSF82171">
    <property type="entry name" value="DPP6 N-terminal domain-like"/>
    <property type="match status" value="1"/>
</dbReference>
<dbReference type="AlphaFoldDB" id="A0A1G8F1E6"/>
<dbReference type="InterPro" id="IPR011042">
    <property type="entry name" value="6-blade_b-propeller_TolB-like"/>
</dbReference>
<keyword evidence="2" id="KW-0812">Transmembrane</keyword>
<dbReference type="STRING" id="504805.SAMN05421505_1227"/>
<feature type="region of interest" description="Disordered" evidence="1">
    <location>
        <begin position="68"/>
        <end position="92"/>
    </location>
</feature>
<feature type="compositionally biased region" description="Low complexity" evidence="1">
    <location>
        <begin position="74"/>
        <end position="86"/>
    </location>
</feature>
<protein>
    <submittedName>
        <fullName evidence="3">Uncharacterized protein</fullName>
    </submittedName>
</protein>
<keyword evidence="4" id="KW-1185">Reference proteome</keyword>
<keyword evidence="2" id="KW-1133">Transmembrane helix</keyword>
<evidence type="ECO:0000256" key="1">
    <source>
        <dbReference type="SAM" id="MobiDB-lite"/>
    </source>
</evidence>
<accession>A0A1G8F1E6</accession>
<proteinExistence type="predicted"/>
<evidence type="ECO:0000313" key="4">
    <source>
        <dbReference type="Proteomes" id="UP000198923"/>
    </source>
</evidence>
<evidence type="ECO:0000256" key="2">
    <source>
        <dbReference type="SAM" id="Phobius"/>
    </source>
</evidence>
<dbReference type="RefSeq" id="WP_093172566.1">
    <property type="nucleotide sequence ID" value="NZ_FNCN01000022.1"/>
</dbReference>
<organism evidence="3 4">
    <name type="scientific">Sinosporangium album</name>
    <dbReference type="NCBI Taxonomy" id="504805"/>
    <lineage>
        <taxon>Bacteria</taxon>
        <taxon>Bacillati</taxon>
        <taxon>Actinomycetota</taxon>
        <taxon>Actinomycetes</taxon>
        <taxon>Streptosporangiales</taxon>
        <taxon>Streptosporangiaceae</taxon>
        <taxon>Sinosporangium</taxon>
    </lineage>
</organism>
<feature type="transmembrane region" description="Helical" evidence="2">
    <location>
        <begin position="44"/>
        <end position="63"/>
    </location>
</feature>
<keyword evidence="2" id="KW-0472">Membrane</keyword>
<gene>
    <name evidence="3" type="ORF">SAMN05421505_1227</name>
</gene>
<reference evidence="3 4" key="1">
    <citation type="submission" date="2016-10" db="EMBL/GenBank/DDBJ databases">
        <authorList>
            <person name="de Groot N.N."/>
        </authorList>
    </citation>
    <scope>NUCLEOTIDE SEQUENCE [LARGE SCALE GENOMIC DNA]</scope>
    <source>
        <strain evidence="3 4">CPCC 201354</strain>
    </source>
</reference>
<evidence type="ECO:0000313" key="3">
    <source>
        <dbReference type="EMBL" id="SDH75940.1"/>
    </source>
</evidence>
<sequence length="408" mass="44307">MNDVENTLRKTLAQAAGGAPRLSGAAAEELEKGYRRRRQRSQTLLAAAAVAVIAGGGVLGLRVGGEQGPPPAAAPLSTPSAAVTTSDGVPEPIGEVWPQAVHKLPSMDGEGRELYPAVLLDDRTLLLKAWRTWERSEAIYAYDLVDKKLRKITDLPAPKGTEYFPADFRVSDGQVAWWTASKDNRMQIWTVPLEGGEPRQVAEQKAERDQGDRFFSPSGFDLANGKITFSVRKGGVFSVPLAGGAVTPVEGGAGLHLMSWPWAGSPYIPATPDEAPYTRLVNLETGESSSALVKEGERMFACRVEWCVGTAEDGKAFTRHRNGSQQKEIPAGYQILGRPSQSRFYLRDVWDEGPGLGLYDVDTGAFADLGIRGEPTTRGEVPRTDHSGRFMTYHIKSGRYLIDLSKIP</sequence>
<dbReference type="Gene3D" id="2.120.10.30">
    <property type="entry name" value="TolB, C-terminal domain"/>
    <property type="match status" value="1"/>
</dbReference>